<reference evidence="2 4" key="2">
    <citation type="submission" date="2018-06" db="EMBL/GenBank/DDBJ databases">
        <authorList>
            <consortium name="Pathogen Informatics"/>
            <person name="Doyle S."/>
        </authorList>
    </citation>
    <scope>NUCLEOTIDE SEQUENCE [LARGE SCALE GENOMIC DNA]</scope>
    <source>
        <strain evidence="2 4">NCTC12022</strain>
    </source>
</reference>
<dbReference type="Proteomes" id="UP000251942">
    <property type="component" value="Unassembled WGS sequence"/>
</dbReference>
<dbReference type="AlphaFoldDB" id="A0A0W0U5E5"/>
<dbReference type="RefSeq" id="WP_058443796.1">
    <property type="nucleotide sequence ID" value="NZ_CAAAHT010000028.1"/>
</dbReference>
<dbReference type="OrthoDB" id="5646940at2"/>
<dbReference type="Proteomes" id="UP000054698">
    <property type="component" value="Unassembled WGS sequence"/>
</dbReference>
<organism evidence="1 3">
    <name type="scientific">Legionella feeleii</name>
    <dbReference type="NCBI Taxonomy" id="453"/>
    <lineage>
        <taxon>Bacteria</taxon>
        <taxon>Pseudomonadati</taxon>
        <taxon>Pseudomonadota</taxon>
        <taxon>Gammaproteobacteria</taxon>
        <taxon>Legionellales</taxon>
        <taxon>Legionellaceae</taxon>
        <taxon>Legionella</taxon>
    </lineage>
</organism>
<dbReference type="PATRIC" id="fig|453.4.peg.626"/>
<dbReference type="EMBL" id="UASS01000038">
    <property type="protein sequence ID" value="SPX62394.1"/>
    <property type="molecule type" value="Genomic_DNA"/>
</dbReference>
<evidence type="ECO:0000313" key="4">
    <source>
        <dbReference type="Proteomes" id="UP000251942"/>
    </source>
</evidence>
<reference evidence="1 3" key="1">
    <citation type="submission" date="2015-11" db="EMBL/GenBank/DDBJ databases">
        <title>Genomic analysis of 38 Legionella species identifies large and diverse effector repertoires.</title>
        <authorList>
            <person name="Burstein D."/>
            <person name="Amaro F."/>
            <person name="Zusman T."/>
            <person name="Lifshitz Z."/>
            <person name="Cohen O."/>
            <person name="Gilbert J.A."/>
            <person name="Pupko T."/>
            <person name="Shuman H.A."/>
            <person name="Segal G."/>
        </authorList>
    </citation>
    <scope>NUCLEOTIDE SEQUENCE [LARGE SCALE GENOMIC DNA]</scope>
    <source>
        <strain evidence="1 3">WO-44C</strain>
    </source>
</reference>
<protein>
    <submittedName>
        <fullName evidence="1">Uncharacterized protein</fullName>
    </submittedName>
</protein>
<evidence type="ECO:0000313" key="2">
    <source>
        <dbReference type="EMBL" id="SPX62394.1"/>
    </source>
</evidence>
<gene>
    <name evidence="1" type="ORF">Lfee_0577</name>
    <name evidence="2" type="ORF">NCTC12022_03153</name>
</gene>
<accession>A0A0W0U5E5</accession>
<dbReference type="EMBL" id="LNYB01000018">
    <property type="protein sequence ID" value="KTD02961.1"/>
    <property type="molecule type" value="Genomic_DNA"/>
</dbReference>
<keyword evidence="3" id="KW-1185">Reference proteome</keyword>
<evidence type="ECO:0000313" key="3">
    <source>
        <dbReference type="Proteomes" id="UP000054698"/>
    </source>
</evidence>
<evidence type="ECO:0000313" key="1">
    <source>
        <dbReference type="EMBL" id="KTD02961.1"/>
    </source>
</evidence>
<sequence>MGCIIEFPLSFLKFEFCSQGSKQKILVDVLLKYSGMDIQALSAALEIPIQKLENICNNVDFLVGEQADDLAQLFLIFFGSTFFRQTSIRRNFNN</sequence>
<name>A0A0W0U5E5_9GAMM</name>
<proteinExistence type="predicted"/>